<dbReference type="InterPro" id="IPR011009">
    <property type="entry name" value="Kinase-like_dom_sf"/>
</dbReference>
<dbReference type="RefSeq" id="WP_252593222.1">
    <property type="nucleotide sequence ID" value="NZ_CP099489.1"/>
</dbReference>
<feature type="domain" description="Aminoglycoside phosphotransferase" evidence="2">
    <location>
        <begin position="44"/>
        <end position="253"/>
    </location>
</feature>
<dbReference type="SUPFAM" id="SSF56112">
    <property type="entry name" value="Protein kinase-like (PK-like)"/>
    <property type="match status" value="1"/>
</dbReference>
<dbReference type="Gene3D" id="3.90.1200.10">
    <property type="match status" value="1"/>
</dbReference>
<dbReference type="Pfam" id="PF01636">
    <property type="entry name" value="APH"/>
    <property type="match status" value="1"/>
</dbReference>
<name>A0ABY4YV01_9MICO</name>
<keyword evidence="4" id="KW-1185">Reference proteome</keyword>
<gene>
    <name evidence="3" type="ORF">NF556_20795</name>
</gene>
<dbReference type="Proteomes" id="UP001056455">
    <property type="component" value="Chromosome"/>
</dbReference>
<protein>
    <submittedName>
        <fullName evidence="3">Phosphotransferase</fullName>
    </submittedName>
</protein>
<evidence type="ECO:0000313" key="3">
    <source>
        <dbReference type="EMBL" id="USQ79992.1"/>
    </source>
</evidence>
<dbReference type="PANTHER" id="PTHR21064:SF6">
    <property type="entry name" value="AMINOGLYCOSIDE PHOSPHOTRANSFERASE DOMAIN-CONTAINING PROTEIN"/>
    <property type="match status" value="1"/>
</dbReference>
<proteinExistence type="inferred from homology"/>
<dbReference type="InterPro" id="IPR050249">
    <property type="entry name" value="Pseudomonas-type_ThrB"/>
</dbReference>
<evidence type="ECO:0000259" key="2">
    <source>
        <dbReference type="Pfam" id="PF01636"/>
    </source>
</evidence>
<dbReference type="InterPro" id="IPR002575">
    <property type="entry name" value="Aminoglycoside_PTrfase"/>
</dbReference>
<reference evidence="3" key="1">
    <citation type="submission" date="2022-06" db="EMBL/GenBank/DDBJ databases">
        <title>Ornithinimicrobium HY1793.</title>
        <authorList>
            <person name="Huang Y."/>
        </authorList>
    </citation>
    <scope>NUCLEOTIDE SEQUENCE</scope>
    <source>
        <strain evidence="3">HY1793</strain>
    </source>
</reference>
<evidence type="ECO:0000256" key="1">
    <source>
        <dbReference type="ARBA" id="ARBA00038240"/>
    </source>
</evidence>
<evidence type="ECO:0000313" key="4">
    <source>
        <dbReference type="Proteomes" id="UP001056455"/>
    </source>
</evidence>
<comment type="similarity">
    <text evidence="1">Belongs to the pseudomonas-type ThrB family.</text>
</comment>
<dbReference type="EMBL" id="CP099489">
    <property type="protein sequence ID" value="USQ79992.1"/>
    <property type="molecule type" value="Genomic_DNA"/>
</dbReference>
<sequence length="334" mass="36266">MTTSTTYGELSDEQQAEALRPVAAAAATAFGLEPRRLDVHLHAYNTTYAVETVVGERFALRVNTSSTSPRREIATQQAWQLAIAEETPVHVATPRRTTDGQWCAAVDSDALGRELLVTCASWLEGPDVGTPSPQVAHELGRTMAHLHRQARSWRLPDGATLPLFDEPLFGAPDHLAVADLEAGQREVLGRTACITADAFARVGASDQVIALHADLHGGNLKWRDGRLAVFDFDDCGLGVPTLDLAISTFYLRGGAPGSEEALREGYATVAPLPDVSPEHFEAIIASRQLLLANDIVKSTTAQFREMARTYLPTAVDRLQHWLETGHFTRELPGS</sequence>
<dbReference type="PANTHER" id="PTHR21064">
    <property type="entry name" value="AMINOGLYCOSIDE PHOSPHOTRANSFERASE DOMAIN-CONTAINING PROTEIN-RELATED"/>
    <property type="match status" value="1"/>
</dbReference>
<accession>A0ABY4YV01</accession>
<organism evidence="3 4">
    <name type="scientific">Ornithinimicrobium faecis</name>
    <dbReference type="NCBI Taxonomy" id="2934158"/>
    <lineage>
        <taxon>Bacteria</taxon>
        <taxon>Bacillati</taxon>
        <taxon>Actinomycetota</taxon>
        <taxon>Actinomycetes</taxon>
        <taxon>Micrococcales</taxon>
        <taxon>Ornithinimicrobiaceae</taxon>
        <taxon>Ornithinimicrobium</taxon>
    </lineage>
</organism>